<name>A0AAW9V4V9_KLEPN</name>
<dbReference type="EMBL" id="VINI01000055">
    <property type="protein sequence ID" value="MSS34756.1"/>
    <property type="molecule type" value="Genomic_DNA"/>
</dbReference>
<proteinExistence type="predicted"/>
<accession>A0AAW9V4V9</accession>
<dbReference type="RefSeq" id="WP_077273355.1">
    <property type="nucleotide sequence ID" value="NZ_CP036190.1"/>
</dbReference>
<evidence type="ECO:0000313" key="2">
    <source>
        <dbReference type="Proteomes" id="UP000468995"/>
    </source>
</evidence>
<protein>
    <submittedName>
        <fullName evidence="1">Uncharacterized protein</fullName>
    </submittedName>
</protein>
<sequence>MKENDMSGKEYTIQPKFMSATSILIPPDNTQAMITFYSHEFTHAPANTNAEGQMQIKVDLVPQESIIMTPSQAILLAESLITALKANGLWKE</sequence>
<reference evidence="1 2" key="1">
    <citation type="submission" date="2019-07" db="EMBL/GenBank/DDBJ databases">
        <title>Genome sequence of OXA-232-producing Klebsiella pneumoniae ST23 from septicemic neonate.</title>
        <authorList>
            <person name="Mukherjee S."/>
            <person name="Naha S."/>
            <person name="Bhadury P."/>
            <person name="Basu S."/>
        </authorList>
    </citation>
    <scope>NUCLEOTIDE SEQUENCE [LARGE SCALE GENOMIC DNA]</scope>
    <source>
        <strain evidence="1 2">EN5275</strain>
    </source>
</reference>
<dbReference type="Proteomes" id="UP000468995">
    <property type="component" value="Unassembled WGS sequence"/>
</dbReference>
<evidence type="ECO:0000313" key="1">
    <source>
        <dbReference type="EMBL" id="MSS34756.1"/>
    </source>
</evidence>
<organism evidence="1 2">
    <name type="scientific">Klebsiella pneumoniae</name>
    <dbReference type="NCBI Taxonomy" id="573"/>
    <lineage>
        <taxon>Bacteria</taxon>
        <taxon>Pseudomonadati</taxon>
        <taxon>Pseudomonadota</taxon>
        <taxon>Gammaproteobacteria</taxon>
        <taxon>Enterobacterales</taxon>
        <taxon>Enterobacteriaceae</taxon>
        <taxon>Klebsiella/Raoultella group</taxon>
        <taxon>Klebsiella</taxon>
        <taxon>Klebsiella pneumoniae complex</taxon>
    </lineage>
</organism>
<comment type="caution">
    <text evidence="1">The sequence shown here is derived from an EMBL/GenBank/DDBJ whole genome shotgun (WGS) entry which is preliminary data.</text>
</comment>
<gene>
    <name evidence="1" type="ORF">FME62_28935</name>
</gene>
<dbReference type="AlphaFoldDB" id="A0AAW9V4V9"/>